<reference evidence="2 3" key="1">
    <citation type="submission" date="2017-12" db="EMBL/GenBank/DDBJ databases">
        <title>Complete genome sequence of Spiroplasma floricola 23-6 (ATCC 29989).</title>
        <authorList>
            <person name="Tsai Y.-M."/>
            <person name="Wu P.-S."/>
            <person name="Lo W.-S."/>
            <person name="Kuo C.-H."/>
        </authorList>
    </citation>
    <scope>NUCLEOTIDE SEQUENCE [LARGE SCALE GENOMIC DNA]</scope>
    <source>
        <strain evidence="2 3">23-6</strain>
    </source>
</reference>
<sequence>MPIIYSVAINSIEKRGFQNPWSIAFIIAMIIWLIYPILERVTMYKIISFYKENEVITAINKRNLVIIIFIPFLGPIIFWYKMGSIIKKQIYHFYKDFKMTIWSTSFIQAFSSLTKMKQ</sequence>
<organism evidence="2 3">
    <name type="scientific">Spiroplasma floricola 23-6</name>
    <dbReference type="NCBI Taxonomy" id="1336749"/>
    <lineage>
        <taxon>Bacteria</taxon>
        <taxon>Bacillati</taxon>
        <taxon>Mycoplasmatota</taxon>
        <taxon>Mollicutes</taxon>
        <taxon>Entomoplasmatales</taxon>
        <taxon>Spiroplasmataceae</taxon>
        <taxon>Spiroplasma</taxon>
    </lineage>
</organism>
<dbReference type="EMBL" id="CP025057">
    <property type="protein sequence ID" value="AUB31686.1"/>
    <property type="molecule type" value="Genomic_DNA"/>
</dbReference>
<gene>
    <name evidence="2" type="ORF">SFLOR_v1c06360</name>
</gene>
<dbReference type="KEGG" id="sfz:SFLOR_v1c06360"/>
<evidence type="ECO:0000256" key="1">
    <source>
        <dbReference type="SAM" id="Phobius"/>
    </source>
</evidence>
<evidence type="ECO:0000313" key="3">
    <source>
        <dbReference type="Proteomes" id="UP000231823"/>
    </source>
</evidence>
<keyword evidence="1" id="KW-0472">Membrane</keyword>
<proteinExistence type="predicted"/>
<feature type="transmembrane region" description="Helical" evidence="1">
    <location>
        <begin position="63"/>
        <end position="80"/>
    </location>
</feature>
<dbReference type="Proteomes" id="UP000231823">
    <property type="component" value="Chromosome"/>
</dbReference>
<dbReference type="RefSeq" id="WP_100916664.1">
    <property type="nucleotide sequence ID" value="NZ_CP025057.1"/>
</dbReference>
<protein>
    <submittedName>
        <fullName evidence="2">Uncharacterized protein</fullName>
    </submittedName>
</protein>
<keyword evidence="1" id="KW-1133">Transmembrane helix</keyword>
<keyword evidence="3" id="KW-1185">Reference proteome</keyword>
<accession>A0A2K8SDZ7</accession>
<evidence type="ECO:0000313" key="2">
    <source>
        <dbReference type="EMBL" id="AUB31686.1"/>
    </source>
</evidence>
<name>A0A2K8SDZ7_9MOLU</name>
<dbReference type="AlphaFoldDB" id="A0A2K8SDZ7"/>
<feature type="transmembrane region" description="Helical" evidence="1">
    <location>
        <begin position="21"/>
        <end position="38"/>
    </location>
</feature>
<keyword evidence="1" id="KW-0812">Transmembrane</keyword>